<evidence type="ECO:0000313" key="3">
    <source>
        <dbReference type="EMBL" id="KAJ3227680.1"/>
    </source>
</evidence>
<evidence type="ECO:0000256" key="1">
    <source>
        <dbReference type="SAM" id="MobiDB-lite"/>
    </source>
</evidence>
<feature type="region of interest" description="Disordered" evidence="1">
    <location>
        <begin position="100"/>
        <end position="123"/>
    </location>
</feature>
<comment type="caution">
    <text evidence="3">The sequence shown here is derived from an EMBL/GenBank/DDBJ whole genome shotgun (WGS) entry which is preliminary data.</text>
</comment>
<keyword evidence="2" id="KW-0472">Membrane</keyword>
<accession>A0AAD5UBG6</accession>
<dbReference type="AlphaFoldDB" id="A0AAD5UBG6"/>
<evidence type="ECO:0000256" key="2">
    <source>
        <dbReference type="SAM" id="Phobius"/>
    </source>
</evidence>
<sequence length="123" mass="13943">MEINLILVLIAIILVAVSCLVALTIYLVRSNKRLTDNFKKLEEQTQVKYSGEDQRISVAKPRKSSISGRLSFKEISLHDIDENSALEKEILHPKVVQSEANEQDDLLTEGPNYEISRNNSLFD</sequence>
<gene>
    <name evidence="3" type="ORF">HK099_000785</name>
</gene>
<evidence type="ECO:0000313" key="4">
    <source>
        <dbReference type="Proteomes" id="UP001211065"/>
    </source>
</evidence>
<keyword evidence="2" id="KW-1133">Transmembrane helix</keyword>
<organism evidence="3 4">
    <name type="scientific">Clydaea vesicula</name>
    <dbReference type="NCBI Taxonomy" id="447962"/>
    <lineage>
        <taxon>Eukaryota</taxon>
        <taxon>Fungi</taxon>
        <taxon>Fungi incertae sedis</taxon>
        <taxon>Chytridiomycota</taxon>
        <taxon>Chytridiomycota incertae sedis</taxon>
        <taxon>Chytridiomycetes</taxon>
        <taxon>Lobulomycetales</taxon>
        <taxon>Lobulomycetaceae</taxon>
        <taxon>Clydaea</taxon>
    </lineage>
</organism>
<name>A0AAD5UBG6_9FUNG</name>
<protein>
    <submittedName>
        <fullName evidence="3">Uncharacterized protein</fullName>
    </submittedName>
</protein>
<proteinExistence type="predicted"/>
<dbReference type="Proteomes" id="UP001211065">
    <property type="component" value="Unassembled WGS sequence"/>
</dbReference>
<keyword evidence="2" id="KW-0812">Transmembrane</keyword>
<keyword evidence="4" id="KW-1185">Reference proteome</keyword>
<reference evidence="3" key="1">
    <citation type="submission" date="2020-05" db="EMBL/GenBank/DDBJ databases">
        <title>Phylogenomic resolution of chytrid fungi.</title>
        <authorList>
            <person name="Stajich J.E."/>
            <person name="Amses K."/>
            <person name="Simmons R."/>
            <person name="Seto K."/>
            <person name="Myers J."/>
            <person name="Bonds A."/>
            <person name="Quandt C.A."/>
            <person name="Barry K."/>
            <person name="Liu P."/>
            <person name="Grigoriev I."/>
            <person name="Longcore J.E."/>
            <person name="James T.Y."/>
        </authorList>
    </citation>
    <scope>NUCLEOTIDE SEQUENCE</scope>
    <source>
        <strain evidence="3">JEL0476</strain>
    </source>
</reference>
<dbReference type="EMBL" id="JADGJW010000012">
    <property type="protein sequence ID" value="KAJ3227680.1"/>
    <property type="molecule type" value="Genomic_DNA"/>
</dbReference>
<feature type="transmembrane region" description="Helical" evidence="2">
    <location>
        <begin position="6"/>
        <end position="28"/>
    </location>
</feature>